<dbReference type="AlphaFoldDB" id="A0AAD5T8P0"/>
<protein>
    <recommendedName>
        <fullName evidence="1">Microbial-type PARG catalytic domain-containing protein</fullName>
    </recommendedName>
</protein>
<name>A0AAD5T8P0_9FUNG</name>
<organism evidence="2 3">
    <name type="scientific">Physocladia obscura</name>
    <dbReference type="NCBI Taxonomy" id="109957"/>
    <lineage>
        <taxon>Eukaryota</taxon>
        <taxon>Fungi</taxon>
        <taxon>Fungi incertae sedis</taxon>
        <taxon>Chytridiomycota</taxon>
        <taxon>Chytridiomycota incertae sedis</taxon>
        <taxon>Chytridiomycetes</taxon>
        <taxon>Chytridiales</taxon>
        <taxon>Chytriomycetaceae</taxon>
        <taxon>Physocladia</taxon>
    </lineage>
</organism>
<dbReference type="Proteomes" id="UP001211907">
    <property type="component" value="Unassembled WGS sequence"/>
</dbReference>
<dbReference type="EMBL" id="JADGJH010000229">
    <property type="protein sequence ID" value="KAJ3133046.1"/>
    <property type="molecule type" value="Genomic_DNA"/>
</dbReference>
<dbReference type="InterPro" id="IPR019261">
    <property type="entry name" value="PARG_cat_microbial"/>
</dbReference>
<feature type="domain" description="Microbial-type PARG catalytic" evidence="1">
    <location>
        <begin position="43"/>
        <end position="134"/>
    </location>
</feature>
<dbReference type="InterPro" id="IPR012664">
    <property type="entry name" value="CHP02452"/>
</dbReference>
<comment type="caution">
    <text evidence="2">The sequence shown here is derived from an EMBL/GenBank/DDBJ whole genome shotgun (WGS) entry which is preliminary data.</text>
</comment>
<dbReference type="SUPFAM" id="SSF52949">
    <property type="entry name" value="Macro domain-like"/>
    <property type="match status" value="1"/>
</dbReference>
<sequence length="245" mass="26930">MSGKRFDVRRRVEDAMRKVVPASEKKRLQKALDSKSIVSIPDTRILPAPPAYHSPTQQPQCQINVLQCDTWQCVALLQTQCAVDRVLVLDFASDTNAGGGWLGGQQGTQEEHLCRTSSLGLQLESVQDSAYPVNMFGAIYIPQVFVFDVASPFWCSVVAAALRGGGGASKEYLQQKIDGVFRVLIAYGHRVLILGAWGCGAFGTDADEVAACFKTILKCYEHCLDYVVFAIKGKIQFKVFSEVFL</sequence>
<dbReference type="InterPro" id="IPR043472">
    <property type="entry name" value="Macro_dom-like"/>
</dbReference>
<dbReference type="Gene3D" id="3.40.220.10">
    <property type="entry name" value="Leucine Aminopeptidase, subunit E, domain 1"/>
    <property type="match status" value="1"/>
</dbReference>
<evidence type="ECO:0000313" key="3">
    <source>
        <dbReference type="Proteomes" id="UP001211907"/>
    </source>
</evidence>
<dbReference type="Pfam" id="PF10021">
    <property type="entry name" value="PARG_cat_microb"/>
    <property type="match status" value="1"/>
</dbReference>
<dbReference type="NCBIfam" id="TIGR02452">
    <property type="entry name" value="TIGR02452 family protein"/>
    <property type="match status" value="1"/>
</dbReference>
<evidence type="ECO:0000259" key="1">
    <source>
        <dbReference type="Pfam" id="PF10021"/>
    </source>
</evidence>
<accession>A0AAD5T8P0</accession>
<proteinExistence type="predicted"/>
<evidence type="ECO:0000313" key="2">
    <source>
        <dbReference type="EMBL" id="KAJ3133046.1"/>
    </source>
</evidence>
<gene>
    <name evidence="2" type="ORF">HK100_004730</name>
</gene>
<dbReference type="PANTHER" id="PTHR35596:SF1">
    <property type="entry name" value="MICROBIAL-TYPE PARG CATALYTIC DOMAIN-CONTAINING PROTEIN"/>
    <property type="match status" value="1"/>
</dbReference>
<keyword evidence="3" id="KW-1185">Reference proteome</keyword>
<reference evidence="2" key="1">
    <citation type="submission" date="2020-05" db="EMBL/GenBank/DDBJ databases">
        <title>Phylogenomic resolution of chytrid fungi.</title>
        <authorList>
            <person name="Stajich J.E."/>
            <person name="Amses K."/>
            <person name="Simmons R."/>
            <person name="Seto K."/>
            <person name="Myers J."/>
            <person name="Bonds A."/>
            <person name="Quandt C.A."/>
            <person name="Barry K."/>
            <person name="Liu P."/>
            <person name="Grigoriev I."/>
            <person name="Longcore J.E."/>
            <person name="James T.Y."/>
        </authorList>
    </citation>
    <scope>NUCLEOTIDE SEQUENCE</scope>
    <source>
        <strain evidence="2">JEL0513</strain>
    </source>
</reference>
<dbReference type="PANTHER" id="PTHR35596">
    <property type="entry name" value="DUF2263 DOMAIN-CONTAINING PROTEIN"/>
    <property type="match status" value="1"/>
</dbReference>